<proteinExistence type="predicted"/>
<evidence type="ECO:0000313" key="3">
    <source>
        <dbReference type="Proteomes" id="UP000653730"/>
    </source>
</evidence>
<keyword evidence="1" id="KW-0732">Signal</keyword>
<evidence type="ECO:0000313" key="2">
    <source>
        <dbReference type="EMBL" id="MBC9795738.1"/>
    </source>
</evidence>
<comment type="caution">
    <text evidence="2">The sequence shown here is derived from an EMBL/GenBank/DDBJ whole genome shotgun (WGS) entry which is preliminary data.</text>
</comment>
<feature type="signal peptide" evidence="1">
    <location>
        <begin position="1"/>
        <end position="23"/>
    </location>
</feature>
<protein>
    <recommendedName>
        <fullName evidence="4">Calx-beta domain-containing protein</fullName>
    </recommendedName>
</protein>
<dbReference type="Proteomes" id="UP000653730">
    <property type="component" value="Unassembled WGS sequence"/>
</dbReference>
<keyword evidence="3" id="KW-1185">Reference proteome</keyword>
<organism evidence="2 3">
    <name type="scientific">Sinomicrobium weinanense</name>
    <dbReference type="NCBI Taxonomy" id="2842200"/>
    <lineage>
        <taxon>Bacteria</taxon>
        <taxon>Pseudomonadati</taxon>
        <taxon>Bacteroidota</taxon>
        <taxon>Flavobacteriia</taxon>
        <taxon>Flavobacteriales</taxon>
        <taxon>Flavobacteriaceae</taxon>
        <taxon>Sinomicrobium</taxon>
    </lineage>
</organism>
<feature type="chain" id="PRO_5036975845" description="Calx-beta domain-containing protein" evidence="1">
    <location>
        <begin position="24"/>
        <end position="347"/>
    </location>
</feature>
<evidence type="ECO:0008006" key="4">
    <source>
        <dbReference type="Google" id="ProtNLM"/>
    </source>
</evidence>
<gene>
    <name evidence="2" type="ORF">IBL28_07160</name>
</gene>
<evidence type="ECO:0000256" key="1">
    <source>
        <dbReference type="SAM" id="SignalP"/>
    </source>
</evidence>
<name>A0A926JR34_9FLAO</name>
<accession>A0A926JR34</accession>
<dbReference type="PROSITE" id="PS51257">
    <property type="entry name" value="PROKAR_LIPOPROTEIN"/>
    <property type="match status" value="1"/>
</dbReference>
<sequence>MKRKVLITFQLLLLLLLSLSAGGCSDDDEGNDALIEGRFFRWDNDELSADVVLKSEDTITVPLRIRYVGYQVAEPLTAVFEAVESESSAVEGQHFSIQGDITIPANSSHSEEAEVTLFPNAFSEGDSLNIVLRITGAGSAVPMEGYDDFVISISKDPVLPVTTDPVQVRLEQPDSEEGLTMLDVIDGVVYSRAEALSDPDIQARIDFGLLKSSVDGLVMIQPSAAGRLGQFEPGKIINNQWENKNDGVMMKLPEDSNNPDIFEGLTGEENILAAFEEAEKKIGDLGLNSRNYGPGRFIQQIAPGELIFFRSLNRDVYMVALVEDTSDTGGGNDYVDLNIKRMIITAE</sequence>
<dbReference type="RefSeq" id="WP_187964885.1">
    <property type="nucleotide sequence ID" value="NZ_JACVDC010000014.1"/>
</dbReference>
<reference evidence="2 3" key="1">
    <citation type="submission" date="2020-09" db="EMBL/GenBank/DDBJ databases">
        <title>Sinomicrobium weinanense sp. nov., a halophilic bacteria isolated from saline-alkali soil.</title>
        <authorList>
            <person name="Wu P."/>
            <person name="Ren H."/>
            <person name="Mei Y."/>
            <person name="Liang Y."/>
            <person name="Chen Z."/>
        </authorList>
    </citation>
    <scope>NUCLEOTIDE SEQUENCE [LARGE SCALE GENOMIC DNA]</scope>
    <source>
        <strain evidence="2 3">FJxs</strain>
    </source>
</reference>
<dbReference type="EMBL" id="JACVDC010000014">
    <property type="protein sequence ID" value="MBC9795738.1"/>
    <property type="molecule type" value="Genomic_DNA"/>
</dbReference>
<dbReference type="AlphaFoldDB" id="A0A926JR34"/>